<keyword evidence="2" id="KW-0399">Innate immunity</keyword>
<dbReference type="STRING" id="6832.A0A553NTS5"/>
<gene>
    <name evidence="7" type="ORF">TCAL_15127</name>
</gene>
<evidence type="ECO:0000259" key="5">
    <source>
        <dbReference type="SMART" id="SM00644"/>
    </source>
</evidence>
<feature type="domain" description="N-acetylmuramoyl-L-alanine amidase" evidence="5">
    <location>
        <begin position="298"/>
        <end position="435"/>
    </location>
</feature>
<keyword evidence="4" id="KW-0732">Signal</keyword>
<dbReference type="InterPro" id="IPR002502">
    <property type="entry name" value="Amidase_domain"/>
</dbReference>
<evidence type="ECO:0000256" key="4">
    <source>
        <dbReference type="SAM" id="SignalP"/>
    </source>
</evidence>
<evidence type="ECO:0000313" key="8">
    <source>
        <dbReference type="Proteomes" id="UP000318571"/>
    </source>
</evidence>
<keyword evidence="3" id="KW-0391">Immunity</keyword>
<dbReference type="InterPro" id="IPR015510">
    <property type="entry name" value="PGRP"/>
</dbReference>
<dbReference type="Gene3D" id="3.40.80.10">
    <property type="entry name" value="Peptidoglycan recognition protein-like"/>
    <property type="match status" value="2"/>
</dbReference>
<dbReference type="GO" id="GO:0008270">
    <property type="term" value="F:zinc ion binding"/>
    <property type="evidence" value="ECO:0007669"/>
    <property type="project" value="InterPro"/>
</dbReference>
<dbReference type="SMART" id="SM00644">
    <property type="entry name" value="Ami_2"/>
    <property type="match status" value="2"/>
</dbReference>
<dbReference type="CDD" id="cd06583">
    <property type="entry name" value="PGRP"/>
    <property type="match status" value="2"/>
</dbReference>
<dbReference type="AlphaFoldDB" id="A0A553NTS5"/>
<dbReference type="GO" id="GO:0009253">
    <property type="term" value="P:peptidoglycan catabolic process"/>
    <property type="evidence" value="ECO:0007669"/>
    <property type="project" value="InterPro"/>
</dbReference>
<evidence type="ECO:0000256" key="2">
    <source>
        <dbReference type="ARBA" id="ARBA00022588"/>
    </source>
</evidence>
<evidence type="ECO:0000256" key="3">
    <source>
        <dbReference type="ARBA" id="ARBA00022859"/>
    </source>
</evidence>
<dbReference type="SMART" id="SM00701">
    <property type="entry name" value="PGRP"/>
    <property type="match status" value="2"/>
</dbReference>
<dbReference type="EMBL" id="VCGU01000010">
    <property type="protein sequence ID" value="TRY68830.1"/>
    <property type="molecule type" value="Genomic_DNA"/>
</dbReference>
<protein>
    <recommendedName>
        <fullName evidence="9">Peptidoglycan-recognition protein</fullName>
    </recommendedName>
</protein>
<dbReference type="GO" id="GO:0008745">
    <property type="term" value="F:N-acetylmuramoyl-L-alanine amidase activity"/>
    <property type="evidence" value="ECO:0007669"/>
    <property type="project" value="InterPro"/>
</dbReference>
<feature type="chain" id="PRO_5021847894" description="Peptidoglycan-recognition protein" evidence="4">
    <location>
        <begin position="20"/>
        <end position="453"/>
    </location>
</feature>
<dbReference type="OMA" id="SVYTIGW"/>
<dbReference type="PANTHER" id="PTHR11022:SF41">
    <property type="entry name" value="PEPTIDOGLYCAN-RECOGNITION PROTEIN LC-RELATED"/>
    <property type="match status" value="1"/>
</dbReference>
<name>A0A553NTS5_TIGCA</name>
<evidence type="ECO:0000313" key="7">
    <source>
        <dbReference type="EMBL" id="TRY68830.1"/>
    </source>
</evidence>
<feature type="domain" description="Peptidoglycan recognition protein family" evidence="6">
    <location>
        <begin position="28"/>
        <end position="169"/>
    </location>
</feature>
<dbReference type="InterPro" id="IPR036505">
    <property type="entry name" value="Amidase/PGRP_sf"/>
</dbReference>
<accession>A0A553NTS5</accession>
<dbReference type="InterPro" id="IPR006619">
    <property type="entry name" value="PGRP_domain_met/bac"/>
</dbReference>
<dbReference type="SUPFAM" id="SSF55846">
    <property type="entry name" value="N-acetylmuramoyl-L-alanine amidase-like"/>
    <property type="match status" value="2"/>
</dbReference>
<comment type="caution">
    <text evidence="7">The sequence shown here is derived from an EMBL/GenBank/DDBJ whole genome shotgun (WGS) entry which is preliminary data.</text>
</comment>
<dbReference type="GO" id="GO:0045087">
    <property type="term" value="P:innate immune response"/>
    <property type="evidence" value="ECO:0007669"/>
    <property type="project" value="UniProtKB-KW"/>
</dbReference>
<proteinExistence type="inferred from homology"/>
<keyword evidence="8" id="KW-1185">Reference proteome</keyword>
<feature type="signal peptide" evidence="4">
    <location>
        <begin position="1"/>
        <end position="19"/>
    </location>
</feature>
<evidence type="ECO:0000259" key="6">
    <source>
        <dbReference type="SMART" id="SM00701"/>
    </source>
</evidence>
<comment type="similarity">
    <text evidence="1">Belongs to the N-acetylmuramoyl-L-alanine amidase 2 family.</text>
</comment>
<reference evidence="7 8" key="1">
    <citation type="journal article" date="2018" name="Nat. Ecol. Evol.">
        <title>Genomic signatures of mitonuclear coevolution across populations of Tigriopus californicus.</title>
        <authorList>
            <person name="Barreto F.S."/>
            <person name="Watson E.T."/>
            <person name="Lima T.G."/>
            <person name="Willett C.S."/>
            <person name="Edmands S."/>
            <person name="Li W."/>
            <person name="Burton R.S."/>
        </authorList>
    </citation>
    <scope>NUCLEOTIDE SEQUENCE [LARGE SCALE GENOMIC DNA]</scope>
    <source>
        <strain evidence="7 8">San Diego</strain>
    </source>
</reference>
<dbReference type="Pfam" id="PF01510">
    <property type="entry name" value="Amidase_2"/>
    <property type="match status" value="2"/>
</dbReference>
<organism evidence="7 8">
    <name type="scientific">Tigriopus californicus</name>
    <name type="common">Marine copepod</name>
    <dbReference type="NCBI Taxonomy" id="6832"/>
    <lineage>
        <taxon>Eukaryota</taxon>
        <taxon>Metazoa</taxon>
        <taxon>Ecdysozoa</taxon>
        <taxon>Arthropoda</taxon>
        <taxon>Crustacea</taxon>
        <taxon>Multicrustacea</taxon>
        <taxon>Hexanauplia</taxon>
        <taxon>Copepoda</taxon>
        <taxon>Harpacticoida</taxon>
        <taxon>Harpacticidae</taxon>
        <taxon>Tigriopus</taxon>
    </lineage>
</organism>
<evidence type="ECO:0008006" key="9">
    <source>
        <dbReference type="Google" id="ProtNLM"/>
    </source>
</evidence>
<dbReference type="Proteomes" id="UP000318571">
    <property type="component" value="Chromosome 1"/>
</dbReference>
<dbReference type="PANTHER" id="PTHR11022">
    <property type="entry name" value="PEPTIDOGLYCAN RECOGNITION PROTEIN"/>
    <property type="match status" value="1"/>
</dbReference>
<feature type="domain" description="Peptidoglycan recognition protein family" evidence="6">
    <location>
        <begin position="288"/>
        <end position="429"/>
    </location>
</feature>
<sequence>MALKLVALTLACSLAVTSAFPKQPKACPSIVSRAEWGARPANPSSMGDNVPYMFVHHAEGPDCYDKEECMRQVRGIQNYHMDSNGWADIGYSFLVGGDGNIYEGRGWNKQGAHTQGYNSVGYGTCFIGSFMTKNPTEAAMSVYQRLAECAVDNGYVRSSYQMFGHRQAGSTDCPGDKLYQTIQGWKNWGDELCTNMGGTCVDWRYYVCNGGVETGLCTGDSNIRCCLSCDQTCQDNENEWSAGDGACEEAGGDCKLNSNYCDGVYTGGKCGGPNERQCCQKPDEGDCPRIISRAEWGARPANPSFMGDSVPNMFVHHAEGPDCYNQEDCMAQVRGIQNYHMDSNGWSDIGYSFLVGGDGNVYEGRGWNKIGAHTQGYNSVGYGTCFIGSFMTKNPTQEAMDVYQQLASCAVGLGKVQSNYEMFGHRQAGSTDCPGDKLYQTIQSWPKWTPGSP</sequence>
<dbReference type="FunFam" id="3.40.80.10:FF:000001">
    <property type="entry name" value="Peptidoglycan recognition protein 1"/>
    <property type="match status" value="2"/>
</dbReference>
<feature type="domain" description="N-acetylmuramoyl-L-alanine amidase" evidence="5">
    <location>
        <begin position="38"/>
        <end position="175"/>
    </location>
</feature>
<evidence type="ECO:0000256" key="1">
    <source>
        <dbReference type="ARBA" id="ARBA00007553"/>
    </source>
</evidence>